<comment type="caution">
    <text evidence="4">The sequence shown here is derived from an EMBL/GenBank/DDBJ whole genome shotgun (WGS) entry which is preliminary data.</text>
</comment>
<keyword evidence="2" id="KW-0812">Transmembrane</keyword>
<name>A0A927FBA4_9BACT</name>
<feature type="transmembrane region" description="Helical" evidence="2">
    <location>
        <begin position="364"/>
        <end position="387"/>
    </location>
</feature>
<gene>
    <name evidence="4" type="ORF">IEN85_20760</name>
</gene>
<dbReference type="InterPro" id="IPR052722">
    <property type="entry name" value="PgpH_phosphodiesterase"/>
</dbReference>
<evidence type="ECO:0000256" key="1">
    <source>
        <dbReference type="SAM" id="MobiDB-lite"/>
    </source>
</evidence>
<keyword evidence="5" id="KW-1185">Reference proteome</keyword>
<dbReference type="InterPro" id="IPR006675">
    <property type="entry name" value="HDIG_dom"/>
</dbReference>
<dbReference type="AlphaFoldDB" id="A0A927FBA4"/>
<dbReference type="PROSITE" id="PS51831">
    <property type="entry name" value="HD"/>
    <property type="match status" value="1"/>
</dbReference>
<feature type="transmembrane region" description="Helical" evidence="2">
    <location>
        <begin position="407"/>
        <end position="429"/>
    </location>
</feature>
<evidence type="ECO:0000259" key="3">
    <source>
        <dbReference type="PROSITE" id="PS51831"/>
    </source>
</evidence>
<accession>A0A927FBA4</accession>
<protein>
    <submittedName>
        <fullName evidence="4">HDIG domain-containing protein</fullName>
    </submittedName>
</protein>
<dbReference type="NCBIfam" id="TIGR00277">
    <property type="entry name" value="HDIG"/>
    <property type="match status" value="1"/>
</dbReference>
<feature type="domain" description="HD" evidence="3">
    <location>
        <begin position="554"/>
        <end position="670"/>
    </location>
</feature>
<feature type="region of interest" description="Disordered" evidence="1">
    <location>
        <begin position="760"/>
        <end position="790"/>
    </location>
</feature>
<evidence type="ECO:0000313" key="4">
    <source>
        <dbReference type="EMBL" id="MBD5781943.1"/>
    </source>
</evidence>
<dbReference type="PANTHER" id="PTHR36442">
    <property type="entry name" value="CYCLIC-DI-AMP PHOSPHODIESTERASE PGPH"/>
    <property type="match status" value="1"/>
</dbReference>
<dbReference type="InterPro" id="IPR006674">
    <property type="entry name" value="HD_domain"/>
</dbReference>
<sequence length="790" mass="88060">MPVSEQLKAWFQKTFPKKRKRRTETPSTLPRFLEESSLVGALVFLTTVALIVVTSFVGIKPSGFQILPNQVASIRIVAADSFSYSSPILTERRRQQLLKEAPHVYRIDMAPYNAFKTHVKQLVRDIAAFREIKDDLIVGQAKNRIAAITSDFNAKGNYRLTPESLSQIVENTDQKTFENLIETGLISIEESFKLGIYDENDPTFKFSKGAVAIFHIANQDSNIGQKRVESIEDALRSVRINLRASNVQPQTADAVIRIFRDAIKPNLRKSEAEMEIRRQELLASLKPVIVNVQEGASIIEPGQPVTQEQHEQLKEYQRHIADKNAGTVDNQLMGRILLVLAMVIAATFYIRLEHRRTFQSNGRLALLSLVVFVNLLLVRTCFELGNIETFLYDNQLSAILPYITPTVLAPMLVAILIGTGPGLLMALMISLFTAVMFGNRLDLLVMSFLASTVAIYVSRNLRKRGRVVTAGFFAGASVAAFTLLFNWVDGMPWSTLIYQMVGGLATGLVEGVVVVGVLPILEGLFKRTTDITLLELSDYNHPLLRRMQLEAPGTWHHSLMVANLAENASNAIEANGLLARVACMFHDIGKLVKPEYFTENQLDGYNPHNEKTPSFSALVIKSHVKEGVDLGLTYKLPRPIIDVIRQHHGTNLIRFFHHKAKQQAEDPSHVQESTYRYDGPKPQFKESAVILLADSVEAASRSLAKVTPQNVEELVDRIFAANIEDGQLNNCPITIAEVAKVRESFIFTLLNSLHTRIAYPGQASGEKASKKTSTKSDDRKTERASASTSK</sequence>
<dbReference type="CDD" id="cd00077">
    <property type="entry name" value="HDc"/>
    <property type="match status" value="1"/>
</dbReference>
<dbReference type="PANTHER" id="PTHR36442:SF1">
    <property type="entry name" value="CYCLIC-DI-AMP PHOSPHODIESTERASE PGPH"/>
    <property type="match status" value="1"/>
</dbReference>
<dbReference type="InterPro" id="IPR003607">
    <property type="entry name" value="HD/PDEase_dom"/>
</dbReference>
<dbReference type="Pfam" id="PF07697">
    <property type="entry name" value="7TMR-HDED"/>
    <property type="match status" value="1"/>
</dbReference>
<dbReference type="EMBL" id="JACYFG010000051">
    <property type="protein sequence ID" value="MBD5781943.1"/>
    <property type="molecule type" value="Genomic_DNA"/>
</dbReference>
<proteinExistence type="predicted"/>
<organism evidence="4 5">
    <name type="scientific">Pelagicoccus enzymogenes</name>
    <dbReference type="NCBI Taxonomy" id="2773457"/>
    <lineage>
        <taxon>Bacteria</taxon>
        <taxon>Pseudomonadati</taxon>
        <taxon>Verrucomicrobiota</taxon>
        <taxon>Opitutia</taxon>
        <taxon>Puniceicoccales</taxon>
        <taxon>Pelagicoccaceae</taxon>
        <taxon>Pelagicoccus</taxon>
    </lineage>
</organism>
<dbReference type="Proteomes" id="UP000622317">
    <property type="component" value="Unassembled WGS sequence"/>
</dbReference>
<dbReference type="SMART" id="SM00471">
    <property type="entry name" value="HDc"/>
    <property type="match status" value="1"/>
</dbReference>
<dbReference type="InterPro" id="IPR011624">
    <property type="entry name" value="Metal-dep_PHydrolase_7TM_extra"/>
</dbReference>
<evidence type="ECO:0000256" key="2">
    <source>
        <dbReference type="SAM" id="Phobius"/>
    </source>
</evidence>
<feature type="transmembrane region" description="Helical" evidence="2">
    <location>
        <begin position="500"/>
        <end position="521"/>
    </location>
</feature>
<feature type="transmembrane region" description="Helical" evidence="2">
    <location>
        <begin position="38"/>
        <end position="59"/>
    </location>
</feature>
<feature type="compositionally biased region" description="Basic and acidic residues" evidence="1">
    <location>
        <begin position="774"/>
        <end position="783"/>
    </location>
</feature>
<dbReference type="RefSeq" id="WP_191619017.1">
    <property type="nucleotide sequence ID" value="NZ_JACYFG010000051.1"/>
</dbReference>
<feature type="transmembrane region" description="Helical" evidence="2">
    <location>
        <begin position="332"/>
        <end position="352"/>
    </location>
</feature>
<dbReference type="InterPro" id="IPR011621">
    <property type="entry name" value="Metal-dep_PHydrolase_7TM_intra"/>
</dbReference>
<keyword evidence="2" id="KW-0472">Membrane</keyword>
<evidence type="ECO:0000313" key="5">
    <source>
        <dbReference type="Proteomes" id="UP000622317"/>
    </source>
</evidence>
<dbReference type="Gene3D" id="1.10.3210.10">
    <property type="entry name" value="Hypothetical protein af1432"/>
    <property type="match status" value="1"/>
</dbReference>
<keyword evidence="2" id="KW-1133">Transmembrane helix</keyword>
<reference evidence="4" key="1">
    <citation type="submission" date="2020-09" db="EMBL/GenBank/DDBJ databases">
        <title>Pelagicoccus enzymogenes sp. nov. with an EPS production, isolated from marine sediment.</title>
        <authorList>
            <person name="Feng X."/>
        </authorList>
    </citation>
    <scope>NUCLEOTIDE SEQUENCE</scope>
    <source>
        <strain evidence="4">NFK12</strain>
    </source>
</reference>
<dbReference type="Pfam" id="PF01966">
    <property type="entry name" value="HD"/>
    <property type="match status" value="1"/>
</dbReference>
<dbReference type="Pfam" id="PF07698">
    <property type="entry name" value="7TM-7TMR_HD"/>
    <property type="match status" value="1"/>
</dbReference>
<feature type="transmembrane region" description="Helical" evidence="2">
    <location>
        <begin position="441"/>
        <end position="458"/>
    </location>
</feature>
<dbReference type="SUPFAM" id="SSF109604">
    <property type="entry name" value="HD-domain/PDEase-like"/>
    <property type="match status" value="1"/>
</dbReference>
<feature type="transmembrane region" description="Helical" evidence="2">
    <location>
        <begin position="470"/>
        <end position="488"/>
    </location>
</feature>